<dbReference type="Gene3D" id="1.20.1250.20">
    <property type="entry name" value="MFS general substrate transporter like domains"/>
    <property type="match status" value="1"/>
</dbReference>
<feature type="transmembrane region" description="Helical" evidence="10">
    <location>
        <begin position="163"/>
        <end position="181"/>
    </location>
</feature>
<evidence type="ECO:0000256" key="8">
    <source>
        <dbReference type="RuleBase" id="RU003346"/>
    </source>
</evidence>
<feature type="transmembrane region" description="Helical" evidence="10">
    <location>
        <begin position="424"/>
        <end position="441"/>
    </location>
</feature>
<dbReference type="EMBL" id="NJET01000248">
    <property type="protein sequence ID" value="PHH59039.1"/>
    <property type="molecule type" value="Genomic_DNA"/>
</dbReference>
<dbReference type="AlphaFoldDB" id="A0A2C5X738"/>
<evidence type="ECO:0000256" key="10">
    <source>
        <dbReference type="SAM" id="Phobius"/>
    </source>
</evidence>
<comment type="similarity">
    <text evidence="2 8">Belongs to the major facilitator superfamily. Sugar transporter (TC 2.A.1.1) family.</text>
</comment>
<feature type="transmembrane region" description="Helical" evidence="10">
    <location>
        <begin position="105"/>
        <end position="124"/>
    </location>
</feature>
<dbReference type="InterPro" id="IPR003663">
    <property type="entry name" value="Sugar/inositol_transpt"/>
</dbReference>
<dbReference type="PROSITE" id="PS00217">
    <property type="entry name" value="SUGAR_TRANSPORT_2"/>
    <property type="match status" value="1"/>
</dbReference>
<reference evidence="12 13" key="1">
    <citation type="submission" date="2017-06" db="EMBL/GenBank/DDBJ databases">
        <title>Ant-infecting Ophiocordyceps genomes reveal a high diversity of potential behavioral manipulation genes and a possible major role for enterotoxins.</title>
        <authorList>
            <person name="De Bekker C."/>
            <person name="Evans H.C."/>
            <person name="Brachmann A."/>
            <person name="Hughes D.P."/>
        </authorList>
    </citation>
    <scope>NUCLEOTIDE SEQUENCE [LARGE SCALE GENOMIC DNA]</scope>
    <source>
        <strain evidence="12 13">Map64</strain>
    </source>
</reference>
<feature type="transmembrane region" description="Helical" evidence="10">
    <location>
        <begin position="389"/>
        <end position="412"/>
    </location>
</feature>
<dbReference type="NCBIfam" id="TIGR00879">
    <property type="entry name" value="SP"/>
    <property type="match status" value="1"/>
</dbReference>
<dbReference type="GO" id="GO:0010255">
    <property type="term" value="P:glucose mediated signaling pathway"/>
    <property type="evidence" value="ECO:0007669"/>
    <property type="project" value="UniProtKB-ARBA"/>
</dbReference>
<evidence type="ECO:0000313" key="12">
    <source>
        <dbReference type="EMBL" id="PHH59039.1"/>
    </source>
</evidence>
<feature type="transmembrane region" description="Helical" evidence="10">
    <location>
        <begin position="193"/>
        <end position="216"/>
    </location>
</feature>
<organism evidence="12 13">
    <name type="scientific">Ophiocordyceps australis</name>
    <dbReference type="NCBI Taxonomy" id="1399860"/>
    <lineage>
        <taxon>Eukaryota</taxon>
        <taxon>Fungi</taxon>
        <taxon>Dikarya</taxon>
        <taxon>Ascomycota</taxon>
        <taxon>Pezizomycotina</taxon>
        <taxon>Sordariomycetes</taxon>
        <taxon>Hypocreomycetidae</taxon>
        <taxon>Hypocreales</taxon>
        <taxon>Ophiocordycipitaceae</taxon>
        <taxon>Ophiocordyceps</taxon>
    </lineage>
</organism>
<feature type="transmembrane region" description="Helical" evidence="10">
    <location>
        <begin position="130"/>
        <end position="151"/>
    </location>
</feature>
<dbReference type="PANTHER" id="PTHR48022:SF17">
    <property type="entry name" value="HEXOSE TRANSPORTER"/>
    <property type="match status" value="1"/>
</dbReference>
<comment type="caution">
    <text evidence="12">The sequence shown here is derived from an EMBL/GenBank/DDBJ whole genome shotgun (WGS) entry which is preliminary data.</text>
</comment>
<dbReference type="Pfam" id="PF00083">
    <property type="entry name" value="Sugar_tr"/>
    <property type="match status" value="1"/>
</dbReference>
<feature type="domain" description="Major facilitator superfamily (MFS) profile" evidence="11">
    <location>
        <begin position="27"/>
        <end position="483"/>
    </location>
</feature>
<keyword evidence="7" id="KW-0325">Glycoprotein</keyword>
<gene>
    <name evidence="12" type="ORF">CDD81_3844</name>
</gene>
<dbReference type="GO" id="GO:0005536">
    <property type="term" value="F:D-glucose binding"/>
    <property type="evidence" value="ECO:0007669"/>
    <property type="project" value="UniProtKB-ARBA"/>
</dbReference>
<keyword evidence="5 10" id="KW-1133">Transmembrane helix</keyword>
<dbReference type="OrthoDB" id="5141738at2759"/>
<dbReference type="GO" id="GO:0005351">
    <property type="term" value="F:carbohydrate:proton symporter activity"/>
    <property type="evidence" value="ECO:0007669"/>
    <property type="project" value="TreeGrafter"/>
</dbReference>
<dbReference type="STRING" id="1399860.A0A2C5X738"/>
<feature type="region of interest" description="Disordered" evidence="9">
    <location>
        <begin position="511"/>
        <end position="555"/>
    </location>
</feature>
<dbReference type="InterPro" id="IPR005829">
    <property type="entry name" value="Sugar_transporter_CS"/>
</dbReference>
<dbReference type="GO" id="GO:0005886">
    <property type="term" value="C:plasma membrane"/>
    <property type="evidence" value="ECO:0007669"/>
    <property type="project" value="UniProtKB-ARBA"/>
</dbReference>
<keyword evidence="4 10" id="KW-0812">Transmembrane</keyword>
<evidence type="ECO:0000256" key="4">
    <source>
        <dbReference type="ARBA" id="ARBA00022692"/>
    </source>
</evidence>
<evidence type="ECO:0000259" key="11">
    <source>
        <dbReference type="PROSITE" id="PS50850"/>
    </source>
</evidence>
<comment type="subcellular location">
    <subcellularLocation>
        <location evidence="1">Membrane</location>
        <topology evidence="1">Multi-pass membrane protein</topology>
    </subcellularLocation>
</comment>
<evidence type="ECO:0000256" key="9">
    <source>
        <dbReference type="SAM" id="MobiDB-lite"/>
    </source>
</evidence>
<evidence type="ECO:0000256" key="1">
    <source>
        <dbReference type="ARBA" id="ARBA00004141"/>
    </source>
</evidence>
<feature type="transmembrane region" description="Helical" evidence="10">
    <location>
        <begin position="78"/>
        <end position="98"/>
    </location>
</feature>
<name>A0A2C5X738_9HYPO</name>
<sequence length="555" mass="59905">MKSVVGKTSVSPSEDQTEGKAWPGIAIGFFAALGGILFGYDTGTISGILAMPYWQSTFSTGYVNPHGHADITTSQESAIVSILSAGTFVGALLSPFFGDYIGRRLALLVSTWVFNLGVALQTAATGIPLFLAGRFFAGLGVGLISALIPLYQSETAPKWLRGAIVGAYQLAITLGLLLAAVCNNATGMRTDTGSYRIPIAIQFAWSLLIFFGMLVLPETPRYLVRAGRMDKAAHALASIRRLPADHAEIGRELAEIQAHGERQDSLGPTSYLDLFKPPLLKRQLTGMALQALQQLSGINFIFYYGTKYFQNSGVSNGFVIQMITSAINVASTLPGLCATDNWGRRPLLLYGAVGMCVSQFIVAMCGTLSSGQDAAGVVYAKNLAGQRAAVAFSCIYIFFFASTWGPLAWVVTGEIYPLKSRAKSLSLTTATNWLFNWAIAYSTPYLVNYGDGYANLQSKIFFIWFAACFLCVAFVYFYIYETKGLSLEEVDDLYTRVSSASSSTSWVPSKESTLVRNHSTKTESHVSSSHHHAKGSGETGSHARVQTACTEKQQA</sequence>
<evidence type="ECO:0000256" key="2">
    <source>
        <dbReference type="ARBA" id="ARBA00010992"/>
    </source>
</evidence>
<dbReference type="CDD" id="cd17356">
    <property type="entry name" value="MFS_HXT"/>
    <property type="match status" value="1"/>
</dbReference>
<dbReference type="InterPro" id="IPR036259">
    <property type="entry name" value="MFS_trans_sf"/>
</dbReference>
<dbReference type="InterPro" id="IPR050360">
    <property type="entry name" value="MFS_Sugar_Transporters"/>
</dbReference>
<dbReference type="InterPro" id="IPR005828">
    <property type="entry name" value="MFS_sugar_transport-like"/>
</dbReference>
<dbReference type="FunFam" id="1.20.1250.20:FF:000115">
    <property type="entry name" value="High-affinity glucose transporter"/>
    <property type="match status" value="1"/>
</dbReference>
<keyword evidence="3 8" id="KW-0813">Transport</keyword>
<dbReference type="PRINTS" id="PR00171">
    <property type="entry name" value="SUGRTRNSPORT"/>
</dbReference>
<evidence type="ECO:0000256" key="5">
    <source>
        <dbReference type="ARBA" id="ARBA00022989"/>
    </source>
</evidence>
<evidence type="ECO:0000256" key="6">
    <source>
        <dbReference type="ARBA" id="ARBA00023136"/>
    </source>
</evidence>
<protein>
    <recommendedName>
        <fullName evidence="11">Major facilitator superfamily (MFS) profile domain-containing protein</fullName>
    </recommendedName>
</protein>
<proteinExistence type="inferred from homology"/>
<accession>A0A2C5X738</accession>
<feature type="transmembrane region" description="Helical" evidence="10">
    <location>
        <begin position="461"/>
        <end position="479"/>
    </location>
</feature>
<keyword evidence="6 10" id="KW-0472">Membrane</keyword>
<dbReference type="PANTHER" id="PTHR48022">
    <property type="entry name" value="PLASTIDIC GLUCOSE TRANSPORTER 4"/>
    <property type="match status" value="1"/>
</dbReference>
<evidence type="ECO:0000256" key="7">
    <source>
        <dbReference type="ARBA" id="ARBA00023180"/>
    </source>
</evidence>
<dbReference type="SUPFAM" id="SSF103473">
    <property type="entry name" value="MFS general substrate transporter"/>
    <property type="match status" value="1"/>
</dbReference>
<evidence type="ECO:0000256" key="3">
    <source>
        <dbReference type="ARBA" id="ARBA00022448"/>
    </source>
</evidence>
<dbReference type="InterPro" id="IPR020846">
    <property type="entry name" value="MFS_dom"/>
</dbReference>
<feature type="transmembrane region" description="Helical" evidence="10">
    <location>
        <begin position="21"/>
        <end position="40"/>
    </location>
</feature>
<feature type="transmembrane region" description="Helical" evidence="10">
    <location>
        <begin position="348"/>
        <end position="369"/>
    </location>
</feature>
<dbReference type="Proteomes" id="UP000226192">
    <property type="component" value="Unassembled WGS sequence"/>
</dbReference>
<keyword evidence="13" id="KW-1185">Reference proteome</keyword>
<dbReference type="PROSITE" id="PS50850">
    <property type="entry name" value="MFS"/>
    <property type="match status" value="1"/>
</dbReference>
<evidence type="ECO:0000313" key="13">
    <source>
        <dbReference type="Proteomes" id="UP000226192"/>
    </source>
</evidence>